<comment type="caution">
    <text evidence="2">The sequence shown here is derived from an EMBL/GenBank/DDBJ whole genome shotgun (WGS) entry which is preliminary data.</text>
</comment>
<proteinExistence type="predicted"/>
<dbReference type="Proteomes" id="UP000603865">
    <property type="component" value="Unassembled WGS sequence"/>
</dbReference>
<gene>
    <name evidence="2" type="ORF">GCM10008957_07000</name>
</gene>
<evidence type="ECO:0000313" key="2">
    <source>
        <dbReference type="EMBL" id="GGQ97237.1"/>
    </source>
</evidence>
<accession>A0A918F0X0</accession>
<organism evidence="2 3">
    <name type="scientific">Deinococcus ruber</name>
    <dbReference type="NCBI Taxonomy" id="1848197"/>
    <lineage>
        <taxon>Bacteria</taxon>
        <taxon>Thermotogati</taxon>
        <taxon>Deinococcota</taxon>
        <taxon>Deinococci</taxon>
        <taxon>Deinococcales</taxon>
        <taxon>Deinococcaceae</taxon>
        <taxon>Deinococcus</taxon>
    </lineage>
</organism>
<name>A0A918F0X0_9DEIO</name>
<dbReference type="EMBL" id="BMQL01000002">
    <property type="protein sequence ID" value="GGQ97237.1"/>
    <property type="molecule type" value="Genomic_DNA"/>
</dbReference>
<reference evidence="2" key="2">
    <citation type="submission" date="2020-09" db="EMBL/GenBank/DDBJ databases">
        <authorList>
            <person name="Sun Q."/>
            <person name="Ohkuma M."/>
        </authorList>
    </citation>
    <scope>NUCLEOTIDE SEQUENCE</scope>
    <source>
        <strain evidence="2">JCM 31311</strain>
    </source>
</reference>
<evidence type="ECO:0000313" key="3">
    <source>
        <dbReference type="Proteomes" id="UP000603865"/>
    </source>
</evidence>
<feature type="region of interest" description="Disordered" evidence="1">
    <location>
        <begin position="76"/>
        <end position="112"/>
    </location>
</feature>
<protein>
    <submittedName>
        <fullName evidence="2">Uncharacterized protein</fullName>
    </submittedName>
</protein>
<dbReference type="AlphaFoldDB" id="A0A918F0X0"/>
<reference evidence="2" key="1">
    <citation type="journal article" date="2014" name="Int. J. Syst. Evol. Microbiol.">
        <title>Complete genome sequence of Corynebacterium casei LMG S-19264T (=DSM 44701T), isolated from a smear-ripened cheese.</title>
        <authorList>
            <consortium name="US DOE Joint Genome Institute (JGI-PGF)"/>
            <person name="Walter F."/>
            <person name="Albersmeier A."/>
            <person name="Kalinowski J."/>
            <person name="Ruckert C."/>
        </authorList>
    </citation>
    <scope>NUCLEOTIDE SEQUENCE</scope>
    <source>
        <strain evidence="2">JCM 31311</strain>
    </source>
</reference>
<sequence>MNRHDRLQAAGGVLKHRELLMPTGQHLFKDQHGSLGMAVSAGLALAVAQEFMDGSFPGVLPGSAVTLARGPVFRNDLPLGGPKGSGARLPGEAHPPPRPKNLTDNSEKWLRM</sequence>
<evidence type="ECO:0000256" key="1">
    <source>
        <dbReference type="SAM" id="MobiDB-lite"/>
    </source>
</evidence>
<keyword evidence="3" id="KW-1185">Reference proteome</keyword>